<protein>
    <submittedName>
        <fullName evidence="1">Uncharacterized protein</fullName>
    </submittedName>
</protein>
<proteinExistence type="predicted"/>
<evidence type="ECO:0000313" key="1">
    <source>
        <dbReference type="EMBL" id="TDL26762.1"/>
    </source>
</evidence>
<sequence length="285" mass="32445">MLGESLTSCQLDFDGSEICSLPWDFTGVLHALASTRTLTKLALNFDDVRSENIVTGMPITTIPNLATFHISFMRCYTSKLIRPLMFALRMPHVFVALALRTECREDFDELLDSILHGENPYPQLLDFKLSAYDNELIHANLVVFLVKKLPSLVNLFLERVEFDPDCSESQKDYLVLWAGVKLDFCDSLSESGKWEIFQTLKISNRRGLSLPYLKDLKARIDLLCKLLQEEYIRLQGHKEKALYKGIQGFECKDPNYIPPFKVISLHSQCIEASALLVTSLFTPGK</sequence>
<organism evidence="1 2">
    <name type="scientific">Rickenella mellea</name>
    <dbReference type="NCBI Taxonomy" id="50990"/>
    <lineage>
        <taxon>Eukaryota</taxon>
        <taxon>Fungi</taxon>
        <taxon>Dikarya</taxon>
        <taxon>Basidiomycota</taxon>
        <taxon>Agaricomycotina</taxon>
        <taxon>Agaricomycetes</taxon>
        <taxon>Hymenochaetales</taxon>
        <taxon>Rickenellaceae</taxon>
        <taxon>Rickenella</taxon>
    </lineage>
</organism>
<name>A0A4Y7QI19_9AGAM</name>
<dbReference type="Proteomes" id="UP000294933">
    <property type="component" value="Unassembled WGS sequence"/>
</dbReference>
<gene>
    <name evidence="1" type="ORF">BD410DRAFT_799892</name>
</gene>
<dbReference type="AlphaFoldDB" id="A0A4Y7QI19"/>
<keyword evidence="2" id="KW-1185">Reference proteome</keyword>
<dbReference type="VEuPathDB" id="FungiDB:BD410DRAFT_799892"/>
<dbReference type="EMBL" id="ML170160">
    <property type="protein sequence ID" value="TDL26762.1"/>
    <property type="molecule type" value="Genomic_DNA"/>
</dbReference>
<reference evidence="1 2" key="1">
    <citation type="submission" date="2018-06" db="EMBL/GenBank/DDBJ databases">
        <title>A transcriptomic atlas of mushroom development highlights an independent origin of complex multicellularity.</title>
        <authorList>
            <consortium name="DOE Joint Genome Institute"/>
            <person name="Krizsan K."/>
            <person name="Almasi E."/>
            <person name="Merenyi Z."/>
            <person name="Sahu N."/>
            <person name="Viragh M."/>
            <person name="Koszo T."/>
            <person name="Mondo S."/>
            <person name="Kiss B."/>
            <person name="Balint B."/>
            <person name="Kues U."/>
            <person name="Barry K."/>
            <person name="Hegedus J.C."/>
            <person name="Henrissat B."/>
            <person name="Johnson J."/>
            <person name="Lipzen A."/>
            <person name="Ohm R."/>
            <person name="Nagy I."/>
            <person name="Pangilinan J."/>
            <person name="Yan J."/>
            <person name="Xiong Y."/>
            <person name="Grigoriev I.V."/>
            <person name="Hibbett D.S."/>
            <person name="Nagy L.G."/>
        </authorList>
    </citation>
    <scope>NUCLEOTIDE SEQUENCE [LARGE SCALE GENOMIC DNA]</scope>
    <source>
        <strain evidence="1 2">SZMC22713</strain>
    </source>
</reference>
<evidence type="ECO:0000313" key="2">
    <source>
        <dbReference type="Proteomes" id="UP000294933"/>
    </source>
</evidence>
<accession>A0A4Y7QI19</accession>